<reference evidence="1" key="1">
    <citation type="journal article" date="2003" name="Genome Biol.">
        <title>An integrated gene annotation and transcriptional profiling approach towards the full gene content of the Drosophila genome.</title>
        <authorList>
            <person name="Hild M."/>
            <person name="Beckmann B."/>
            <person name="Haas S.A."/>
            <person name="Koch B."/>
            <person name="Solovyev V."/>
            <person name="Busold C."/>
            <person name="Fellenberg K."/>
            <person name="Boutros M."/>
            <person name="Vingron M."/>
            <person name="Sauer F."/>
            <person name="Hoheisel J.D."/>
            <person name="Paro R."/>
        </authorList>
    </citation>
    <scope>NUCLEOTIDE SEQUENCE</scope>
</reference>
<sequence length="111" mass="12426">MCIRQILGYEIPVLYAASACIKPIKYVHVNAFRAVFCAAIIKFLNVAFYSHVFSSSHCLSVGQGNMGRMDGGMDWRSGGLDDQRTNGPVRLVISFLLRWLIELRSDGELEN</sequence>
<organism evidence="1">
    <name type="scientific">Drosophila melanogaster</name>
    <name type="common">Fruit fly</name>
    <dbReference type="NCBI Taxonomy" id="7227"/>
    <lineage>
        <taxon>Eukaryota</taxon>
        <taxon>Metazoa</taxon>
        <taxon>Ecdysozoa</taxon>
        <taxon>Arthropoda</taxon>
        <taxon>Hexapoda</taxon>
        <taxon>Insecta</taxon>
        <taxon>Pterygota</taxon>
        <taxon>Neoptera</taxon>
        <taxon>Endopterygota</taxon>
        <taxon>Diptera</taxon>
        <taxon>Brachycera</taxon>
        <taxon>Muscomorpha</taxon>
        <taxon>Ephydroidea</taxon>
        <taxon>Drosophilidae</taxon>
        <taxon>Drosophila</taxon>
        <taxon>Sophophora</taxon>
    </lineage>
</organism>
<evidence type="ECO:0000313" key="1">
    <source>
        <dbReference type="EMBL" id="DAA04102.1"/>
    </source>
</evidence>
<accession>Q6IJX0</accession>
<dbReference type="AlphaFoldDB" id="Q6IJX0"/>
<name>Q6IJX0_DROME</name>
<proteinExistence type="predicted"/>
<gene>
    <name evidence="1" type="ORF">HDC14028</name>
</gene>
<protein>
    <submittedName>
        <fullName evidence="1">HDC14028</fullName>
    </submittedName>
</protein>
<dbReference type="EMBL" id="BK002596">
    <property type="protein sequence ID" value="DAA04102.1"/>
    <property type="molecule type" value="Genomic_DNA"/>
</dbReference>